<accession>A0AAD5D0W9</accession>
<reference evidence="8" key="1">
    <citation type="submission" date="2022-06" db="EMBL/GenBank/DDBJ databases">
        <title>Uncovering the hologenomic basis of an extraordinary plant invasion.</title>
        <authorList>
            <person name="Bieker V.C."/>
            <person name="Martin M.D."/>
            <person name="Gilbert T."/>
            <person name="Hodgins K."/>
            <person name="Battlay P."/>
            <person name="Petersen B."/>
            <person name="Wilson J."/>
        </authorList>
    </citation>
    <scope>NUCLEOTIDE SEQUENCE</scope>
    <source>
        <strain evidence="8">AA19_3_7</strain>
        <tissue evidence="8">Leaf</tissue>
    </source>
</reference>
<dbReference type="InterPro" id="IPR057712">
    <property type="entry name" value="DUF7952"/>
</dbReference>
<dbReference type="PANTHER" id="PTHR13859:SF27">
    <property type="entry name" value="HOMEOBOX-LIKE DOMAIN SUPERFAMILY PROTEIN"/>
    <property type="match status" value="1"/>
</dbReference>
<sequence>GQEISGRWVGQGRSMRMCVRYGIEGRSMRMWVGCGIGWPGGGGGCGEVNGEGGLSRPLINTETRNSYKAIGNRSFYDALLNKEVGESAKFQIDLPQTWLNLARSGQISELGNFLSGWKVTLKYLGGLNFLRSFCTHEDAVKFLSEELEFWHSWFSSLKVWDGSEIEFQRVAWIKVVGVPLQLWDRHTFNKIGERCERLVVKSEACSSEFAFTSSLMANQGRSESQLLNWRNSVTKVWVKEVYFDWTPSIPTNFGFSVGSSDGLSGDVMFPKLKSAVVRGTGQKAKLKSVVVNEASGEEERVGLYNEMSPMQNDDVSVSMHGEEQVHIPRLERESLDNFKTKGVNREVCNSVGQISSGPAHISSNNNQQCGPNDGDNFLRPNEVNRRESSEGGNHVDINGRQSKVFLTQDLNNSVEDQTSEVSGNIDYGECLGIGLNGFKNHVKKTTGPSDVDLVNTLRSIKEEVKKWRCLKKVEQQKEVADMDKDVDKRVEWLQSGQSSTAGNIFGEPQKTTRVGDEYQAKIPSLMTENERSQLMKVPVCEFGQSGPVTWVHSQQTQRNNKANAKGKSCIVGCDTDNDLLLVPCSSSEESWSPIEHDSFILGLYIFGKNLRVVNKFMGNKGMQNVLSYYYGKFYRSSEHQKWSTYRKKKRISKSLPGKKIFNGWRLHELLSRLLSNVTDECKARLTQVINMFEEGKHSFENDRIGLSKARLNEFFWEAVWPRLLAKGWHYEQARNYAFQNSKNLVFLVPGVTKFSRRSLVKGSQYFDCLTEVLNKVASEPHLLDDESDKDRLVKPDETQGSDDEQDLMKCTVVDTSLVALVKVRELTSLTVSEPVHLQASANVSGESQNDIAEESQDEDVRLNTVENTKMDLYTDGQPVRKQKLVFKRKTKRQTVDNIKNDNTCGEDEHMEDAACPEMKCTRIVIDLSNPRAGPLSYDDKKSATAKQDILSETTKSIQTDLLTPLANGQRQSRRNRALTTKALEALENGFLDPIKKRREPEDGTRRHVRAKMRHVSSCGARYIVDGVFDGSSHMVTGSPK</sequence>
<organism evidence="8 9">
    <name type="scientific">Ambrosia artemisiifolia</name>
    <name type="common">Common ragweed</name>
    <dbReference type="NCBI Taxonomy" id="4212"/>
    <lineage>
        <taxon>Eukaryota</taxon>
        <taxon>Viridiplantae</taxon>
        <taxon>Streptophyta</taxon>
        <taxon>Embryophyta</taxon>
        <taxon>Tracheophyta</taxon>
        <taxon>Spermatophyta</taxon>
        <taxon>Magnoliopsida</taxon>
        <taxon>eudicotyledons</taxon>
        <taxon>Gunneridae</taxon>
        <taxon>Pentapetalae</taxon>
        <taxon>asterids</taxon>
        <taxon>campanulids</taxon>
        <taxon>Asterales</taxon>
        <taxon>Asteraceae</taxon>
        <taxon>Asteroideae</taxon>
        <taxon>Heliantheae alliance</taxon>
        <taxon>Heliantheae</taxon>
        <taxon>Ambrosia</taxon>
    </lineage>
</organism>
<feature type="compositionally biased region" description="Basic and acidic residues" evidence="5">
    <location>
        <begin position="784"/>
        <end position="797"/>
    </location>
</feature>
<dbReference type="InterPro" id="IPR009057">
    <property type="entry name" value="Homeodomain-like_sf"/>
</dbReference>
<protein>
    <recommendedName>
        <fullName evidence="10">SANT domain-containing protein</fullName>
    </recommendedName>
</protein>
<gene>
    <name evidence="8" type="ORF">M8C21_008217</name>
</gene>
<feature type="compositionally biased region" description="Polar residues" evidence="5">
    <location>
        <begin position="358"/>
        <end position="370"/>
    </location>
</feature>
<evidence type="ECO:0000256" key="1">
    <source>
        <dbReference type="ARBA" id="ARBA00004123"/>
    </source>
</evidence>
<keyword evidence="9" id="KW-1185">Reference proteome</keyword>
<comment type="caution">
    <text evidence="8">The sequence shown here is derived from an EMBL/GenBank/DDBJ whole genome shotgun (WGS) entry which is preliminary data.</text>
</comment>
<evidence type="ECO:0000256" key="4">
    <source>
        <dbReference type="ARBA" id="ARBA00023242"/>
    </source>
</evidence>
<evidence type="ECO:0000256" key="5">
    <source>
        <dbReference type="SAM" id="MobiDB-lite"/>
    </source>
</evidence>
<dbReference type="Pfam" id="PF25826">
    <property type="entry name" value="DUF7952"/>
    <property type="match status" value="1"/>
</dbReference>
<dbReference type="Proteomes" id="UP001206925">
    <property type="component" value="Unassembled WGS sequence"/>
</dbReference>
<evidence type="ECO:0000259" key="7">
    <source>
        <dbReference type="Pfam" id="PF25826"/>
    </source>
</evidence>
<dbReference type="Pfam" id="PF24662">
    <property type="entry name" value="DUF7650"/>
    <property type="match status" value="1"/>
</dbReference>
<keyword evidence="2" id="KW-0805">Transcription regulation</keyword>
<feature type="region of interest" description="Disordered" evidence="5">
    <location>
        <begin position="358"/>
        <end position="398"/>
    </location>
</feature>
<evidence type="ECO:0000256" key="2">
    <source>
        <dbReference type="ARBA" id="ARBA00023015"/>
    </source>
</evidence>
<feature type="non-terminal residue" evidence="8">
    <location>
        <position position="1"/>
    </location>
</feature>
<dbReference type="SUPFAM" id="SSF46689">
    <property type="entry name" value="Homeodomain-like"/>
    <property type="match status" value="1"/>
</dbReference>
<feature type="region of interest" description="Disordered" evidence="5">
    <location>
        <begin position="784"/>
        <end position="805"/>
    </location>
</feature>
<dbReference type="InterPro" id="IPR056067">
    <property type="entry name" value="DUF7650"/>
</dbReference>
<keyword evidence="3" id="KW-0804">Transcription</keyword>
<feature type="domain" description="DUF7952" evidence="7">
    <location>
        <begin position="591"/>
        <end position="701"/>
    </location>
</feature>
<dbReference type="GO" id="GO:0005634">
    <property type="term" value="C:nucleus"/>
    <property type="evidence" value="ECO:0007669"/>
    <property type="project" value="UniProtKB-SubCell"/>
</dbReference>
<keyword evidence="4" id="KW-0539">Nucleus</keyword>
<evidence type="ECO:0008006" key="10">
    <source>
        <dbReference type="Google" id="ProtNLM"/>
    </source>
</evidence>
<proteinExistence type="predicted"/>
<evidence type="ECO:0000313" key="9">
    <source>
        <dbReference type="Proteomes" id="UP001206925"/>
    </source>
</evidence>
<dbReference type="AlphaFoldDB" id="A0AAD5D0W9"/>
<dbReference type="GO" id="GO:0003714">
    <property type="term" value="F:transcription corepressor activity"/>
    <property type="evidence" value="ECO:0007669"/>
    <property type="project" value="TreeGrafter"/>
</dbReference>
<dbReference type="PANTHER" id="PTHR13859">
    <property type="entry name" value="ATROPHIN-RELATED"/>
    <property type="match status" value="1"/>
</dbReference>
<dbReference type="EMBL" id="JAMZMK010005915">
    <property type="protein sequence ID" value="KAI7751424.1"/>
    <property type="molecule type" value="Genomic_DNA"/>
</dbReference>
<evidence type="ECO:0000256" key="3">
    <source>
        <dbReference type="ARBA" id="ARBA00023163"/>
    </source>
</evidence>
<comment type="subcellular location">
    <subcellularLocation>
        <location evidence="1">Nucleus</location>
    </subcellularLocation>
</comment>
<evidence type="ECO:0000313" key="8">
    <source>
        <dbReference type="EMBL" id="KAI7751424.1"/>
    </source>
</evidence>
<feature type="domain" description="DUF7650" evidence="6">
    <location>
        <begin position="702"/>
        <end position="780"/>
    </location>
</feature>
<name>A0AAD5D0W9_AMBAR</name>
<evidence type="ECO:0000259" key="6">
    <source>
        <dbReference type="Pfam" id="PF24662"/>
    </source>
</evidence>